<evidence type="ECO:0000313" key="2">
    <source>
        <dbReference type="Proteomes" id="UP000270046"/>
    </source>
</evidence>
<proteinExistence type="predicted"/>
<dbReference type="Proteomes" id="UP000270046">
    <property type="component" value="Chromosome"/>
</dbReference>
<dbReference type="AlphaFoldDB" id="A0A494VQ27"/>
<sequence length="131" mass="15097">MVSTVYADVEIGLIHKTDTMTIRVINSGYGAVVDIDSLVFKPGKYAIKCTPRVVNGKTLPDLPVLKLKQIDYGIALAEYYNYWLDWYKKLLKRESPEAYLLPKQFRALQRSYHISTDDLNYKTARDLGFKE</sequence>
<accession>A0A494VQ27</accession>
<name>A0A494VQ27_9SPHI</name>
<keyword evidence="2" id="KW-1185">Reference proteome</keyword>
<reference evidence="1 2" key="1">
    <citation type="submission" date="2018-10" db="EMBL/GenBank/DDBJ databases">
        <title>Genome sequencing of Mucilaginibacter sp. HYN0043.</title>
        <authorList>
            <person name="Kim M."/>
            <person name="Yi H."/>
        </authorList>
    </citation>
    <scope>NUCLEOTIDE SEQUENCE [LARGE SCALE GENOMIC DNA]</scope>
    <source>
        <strain evidence="1 2">HYN0043</strain>
    </source>
</reference>
<dbReference type="KEGG" id="muh:HYN43_020990"/>
<dbReference type="RefSeq" id="WP_119411181.1">
    <property type="nucleotide sequence ID" value="NZ_CP032869.1"/>
</dbReference>
<dbReference type="EMBL" id="CP032869">
    <property type="protein sequence ID" value="AYL97616.1"/>
    <property type="molecule type" value="Genomic_DNA"/>
</dbReference>
<organism evidence="1 2">
    <name type="scientific">Mucilaginibacter celer</name>
    <dbReference type="NCBI Taxonomy" id="2305508"/>
    <lineage>
        <taxon>Bacteria</taxon>
        <taxon>Pseudomonadati</taxon>
        <taxon>Bacteroidota</taxon>
        <taxon>Sphingobacteriia</taxon>
        <taxon>Sphingobacteriales</taxon>
        <taxon>Sphingobacteriaceae</taxon>
        <taxon>Mucilaginibacter</taxon>
    </lineage>
</organism>
<evidence type="ECO:0000313" key="1">
    <source>
        <dbReference type="EMBL" id="AYL97616.1"/>
    </source>
</evidence>
<gene>
    <name evidence="1" type="ORF">HYN43_020990</name>
</gene>
<protein>
    <submittedName>
        <fullName evidence="1">Uncharacterized protein</fullName>
    </submittedName>
</protein>